<dbReference type="InterPro" id="IPR050398">
    <property type="entry name" value="HssS/ArlS-like"/>
</dbReference>
<dbReference type="InterPro" id="IPR003661">
    <property type="entry name" value="HisK_dim/P_dom"/>
</dbReference>
<evidence type="ECO:0000313" key="18">
    <source>
        <dbReference type="EMBL" id="ADW16685.1"/>
    </source>
</evidence>
<dbReference type="SMART" id="SM00388">
    <property type="entry name" value="HisKA"/>
    <property type="match status" value="1"/>
</dbReference>
<dbReference type="SUPFAM" id="SSF47384">
    <property type="entry name" value="Homodimeric domain of signal transducing histidine kinase"/>
    <property type="match status" value="1"/>
</dbReference>
<dbReference type="InterPro" id="IPR004358">
    <property type="entry name" value="Sig_transdc_His_kin-like_C"/>
</dbReference>
<feature type="transmembrane region" description="Helical" evidence="15">
    <location>
        <begin position="195"/>
        <end position="213"/>
    </location>
</feature>
<evidence type="ECO:0000313" key="19">
    <source>
        <dbReference type="Proteomes" id="UP000006365"/>
    </source>
</evidence>
<evidence type="ECO:0000256" key="8">
    <source>
        <dbReference type="ARBA" id="ARBA00022741"/>
    </source>
</evidence>
<sequence length="513" mass="56463">MRSIFFRLLLSFSLTILLTGVISGLVMYSLSRRSVDSFRHDFHRQMQASIARSIVLMGQAAQVMRQHRGERAFNLYVEEIQASMRTRLYLRAGDTVVPVDPALPSELVRLADTAVAGDQPLIRDDGRELLVIQRLRAPDGASYAVIGLHRLGPPPGLDGPPPGRPDFFPDNGPGRPTQPLPKPPPHPPFFGRGQWLRLVVFLAVAGTICYLLARSFSAPLERLRRISRQIAGGDLSARVGASLGEAGNEIGDLARDFDHMAEQMEEMVNNQKRLLRDISHELRSPLARLNLALELARKRFQAEEDGNLDRIGRESERLNNLISQLLSLTRSEAFTIDANTPRVALAELVRDVAQDVDFETRHLGKGVVVGEVAEASVPGSPELLRQAIENIIRNGATSTRSGSRVEVCLFTRKNSSTTNAQAVIRVRDHGPGVPEDKLPHLIEPFFRVAEARDRNTGGTGLGLAIAHHAIRQHGGLLHFRNAPDQDGLIVDIRLPLDQASPPEQTAAQDATFS</sequence>
<dbReference type="PANTHER" id="PTHR45528">
    <property type="entry name" value="SENSOR HISTIDINE KINASE CPXA"/>
    <property type="match status" value="1"/>
</dbReference>
<dbReference type="KEGG" id="dpr:Despr_0505"/>
<dbReference type="RefSeq" id="WP_015723232.1">
    <property type="nucleotide sequence ID" value="NC_014972.1"/>
</dbReference>
<dbReference type="CDD" id="cd06225">
    <property type="entry name" value="HAMP"/>
    <property type="match status" value="1"/>
</dbReference>
<dbReference type="GO" id="GO:0005886">
    <property type="term" value="C:plasma membrane"/>
    <property type="evidence" value="ECO:0007669"/>
    <property type="project" value="UniProtKB-SubCell"/>
</dbReference>
<dbReference type="Gene3D" id="3.30.565.10">
    <property type="entry name" value="Histidine kinase-like ATPase, C-terminal domain"/>
    <property type="match status" value="1"/>
</dbReference>
<evidence type="ECO:0000259" key="16">
    <source>
        <dbReference type="PROSITE" id="PS50109"/>
    </source>
</evidence>
<dbReference type="PROSITE" id="PS50885">
    <property type="entry name" value="HAMP"/>
    <property type="match status" value="1"/>
</dbReference>
<evidence type="ECO:0000256" key="3">
    <source>
        <dbReference type="ARBA" id="ARBA00012438"/>
    </source>
</evidence>
<dbReference type="Gene3D" id="1.10.287.130">
    <property type="match status" value="1"/>
</dbReference>
<evidence type="ECO:0000256" key="11">
    <source>
        <dbReference type="ARBA" id="ARBA00022989"/>
    </source>
</evidence>
<dbReference type="Proteomes" id="UP000006365">
    <property type="component" value="Chromosome"/>
</dbReference>
<proteinExistence type="predicted"/>
<dbReference type="CDD" id="cd00082">
    <property type="entry name" value="HisKA"/>
    <property type="match status" value="1"/>
</dbReference>
<evidence type="ECO:0000256" key="10">
    <source>
        <dbReference type="ARBA" id="ARBA00022840"/>
    </source>
</evidence>
<evidence type="ECO:0000256" key="14">
    <source>
        <dbReference type="SAM" id="MobiDB-lite"/>
    </source>
</evidence>
<keyword evidence="19" id="KW-1185">Reference proteome</keyword>
<evidence type="ECO:0000259" key="17">
    <source>
        <dbReference type="PROSITE" id="PS50885"/>
    </source>
</evidence>
<dbReference type="InterPro" id="IPR036097">
    <property type="entry name" value="HisK_dim/P_sf"/>
</dbReference>
<dbReference type="Pfam" id="PF02518">
    <property type="entry name" value="HATPase_c"/>
    <property type="match status" value="1"/>
</dbReference>
<keyword evidence="11 15" id="KW-1133">Transmembrane helix</keyword>
<dbReference type="InterPro" id="IPR036890">
    <property type="entry name" value="HATPase_C_sf"/>
</dbReference>
<dbReference type="PANTHER" id="PTHR45528:SF1">
    <property type="entry name" value="SENSOR HISTIDINE KINASE CPXA"/>
    <property type="match status" value="1"/>
</dbReference>
<name>A0A7U3YJS1_DESPD</name>
<evidence type="ECO:0000256" key="12">
    <source>
        <dbReference type="ARBA" id="ARBA00023012"/>
    </source>
</evidence>
<dbReference type="SMART" id="SM00304">
    <property type="entry name" value="HAMP"/>
    <property type="match status" value="1"/>
</dbReference>
<dbReference type="PROSITE" id="PS50109">
    <property type="entry name" value="HIS_KIN"/>
    <property type="match status" value="1"/>
</dbReference>
<dbReference type="EMBL" id="CP002364">
    <property type="protein sequence ID" value="ADW16685.1"/>
    <property type="molecule type" value="Genomic_DNA"/>
</dbReference>
<keyword evidence="12" id="KW-0902">Two-component regulatory system</keyword>
<evidence type="ECO:0000256" key="6">
    <source>
        <dbReference type="ARBA" id="ARBA00022679"/>
    </source>
</evidence>
<dbReference type="GO" id="GO:0005524">
    <property type="term" value="F:ATP binding"/>
    <property type="evidence" value="ECO:0007669"/>
    <property type="project" value="UniProtKB-KW"/>
</dbReference>
<dbReference type="PRINTS" id="PR00344">
    <property type="entry name" value="BCTRLSENSOR"/>
</dbReference>
<dbReference type="SUPFAM" id="SSF158472">
    <property type="entry name" value="HAMP domain-like"/>
    <property type="match status" value="1"/>
</dbReference>
<evidence type="ECO:0000256" key="13">
    <source>
        <dbReference type="ARBA" id="ARBA00023136"/>
    </source>
</evidence>
<dbReference type="InterPro" id="IPR003594">
    <property type="entry name" value="HATPase_dom"/>
</dbReference>
<evidence type="ECO:0000256" key="2">
    <source>
        <dbReference type="ARBA" id="ARBA00004651"/>
    </source>
</evidence>
<keyword evidence="4" id="KW-1003">Cell membrane</keyword>
<evidence type="ECO:0000256" key="9">
    <source>
        <dbReference type="ARBA" id="ARBA00022777"/>
    </source>
</evidence>
<organism evidence="18 19">
    <name type="scientific">Desulfobulbus propionicus (strain ATCC 33891 / DSM 2032 / VKM B-1956 / 1pr3)</name>
    <dbReference type="NCBI Taxonomy" id="577650"/>
    <lineage>
        <taxon>Bacteria</taxon>
        <taxon>Pseudomonadati</taxon>
        <taxon>Thermodesulfobacteriota</taxon>
        <taxon>Desulfobulbia</taxon>
        <taxon>Desulfobulbales</taxon>
        <taxon>Desulfobulbaceae</taxon>
        <taxon>Desulfobulbus</taxon>
    </lineage>
</organism>
<evidence type="ECO:0000256" key="4">
    <source>
        <dbReference type="ARBA" id="ARBA00022475"/>
    </source>
</evidence>
<dbReference type="InterPro" id="IPR005467">
    <property type="entry name" value="His_kinase_dom"/>
</dbReference>
<evidence type="ECO:0000256" key="1">
    <source>
        <dbReference type="ARBA" id="ARBA00000085"/>
    </source>
</evidence>
<accession>A0A7U3YJS1</accession>
<feature type="domain" description="Histidine kinase" evidence="16">
    <location>
        <begin position="277"/>
        <end position="498"/>
    </location>
</feature>
<reference evidence="18 19" key="1">
    <citation type="journal article" date="2011" name="Stand. Genomic Sci.">
        <title>Complete genome sequence of Desulfobulbus propionicus type strain (1pr3).</title>
        <authorList>
            <person name="Pagani I."/>
            <person name="Lapidus A."/>
            <person name="Nolan M."/>
            <person name="Lucas S."/>
            <person name="Hammon N."/>
            <person name="Deshpande S."/>
            <person name="Cheng J.F."/>
            <person name="Chertkov O."/>
            <person name="Davenport K."/>
            <person name="Tapia R."/>
            <person name="Han C."/>
            <person name="Goodwin L."/>
            <person name="Pitluck S."/>
            <person name="Liolios K."/>
            <person name="Mavromatis K."/>
            <person name="Ivanova N."/>
            <person name="Mikhailova N."/>
            <person name="Pati A."/>
            <person name="Chen A."/>
            <person name="Palaniappan K."/>
            <person name="Land M."/>
            <person name="Hauser L."/>
            <person name="Chang Y.J."/>
            <person name="Jeffries C.D."/>
            <person name="Detter J.C."/>
            <person name="Brambilla E."/>
            <person name="Kannan K.P."/>
            <person name="Djao O.D."/>
            <person name="Rohde M."/>
            <person name="Pukall R."/>
            <person name="Spring S."/>
            <person name="Goker M."/>
            <person name="Sikorski J."/>
            <person name="Woyke T."/>
            <person name="Bristow J."/>
            <person name="Eisen J.A."/>
            <person name="Markowitz V."/>
            <person name="Hugenholtz P."/>
            <person name="Kyrpides N.C."/>
            <person name="Klenk H.P."/>
        </authorList>
    </citation>
    <scope>NUCLEOTIDE SEQUENCE [LARGE SCALE GENOMIC DNA]</scope>
    <source>
        <strain evidence="19">ATCC 33891 / DSM 2032 / 1pr3</strain>
    </source>
</reference>
<dbReference type="SMART" id="SM00387">
    <property type="entry name" value="HATPase_c"/>
    <property type="match status" value="1"/>
</dbReference>
<dbReference type="AlphaFoldDB" id="A0A7U3YJS1"/>
<keyword evidence="7 15" id="KW-0812">Transmembrane</keyword>
<keyword evidence="9 18" id="KW-0418">Kinase</keyword>
<keyword evidence="6" id="KW-0808">Transferase</keyword>
<feature type="domain" description="HAMP" evidence="17">
    <location>
        <begin position="214"/>
        <end position="269"/>
    </location>
</feature>
<keyword evidence="10" id="KW-0067">ATP-binding</keyword>
<keyword evidence="8" id="KW-0547">Nucleotide-binding</keyword>
<dbReference type="GO" id="GO:0000155">
    <property type="term" value="F:phosphorelay sensor kinase activity"/>
    <property type="evidence" value="ECO:0007669"/>
    <property type="project" value="InterPro"/>
</dbReference>
<feature type="compositionally biased region" description="Low complexity" evidence="14">
    <location>
        <begin position="165"/>
        <end position="175"/>
    </location>
</feature>
<feature type="compositionally biased region" description="Pro residues" evidence="14">
    <location>
        <begin position="176"/>
        <end position="187"/>
    </location>
</feature>
<evidence type="ECO:0000256" key="7">
    <source>
        <dbReference type="ARBA" id="ARBA00022692"/>
    </source>
</evidence>
<evidence type="ECO:0000256" key="15">
    <source>
        <dbReference type="SAM" id="Phobius"/>
    </source>
</evidence>
<dbReference type="InterPro" id="IPR003660">
    <property type="entry name" value="HAMP_dom"/>
</dbReference>
<keyword evidence="5" id="KW-0597">Phosphoprotein</keyword>
<dbReference type="Pfam" id="PF00512">
    <property type="entry name" value="HisKA"/>
    <property type="match status" value="1"/>
</dbReference>
<comment type="subcellular location">
    <subcellularLocation>
        <location evidence="2">Cell membrane</location>
        <topology evidence="2">Multi-pass membrane protein</topology>
    </subcellularLocation>
</comment>
<feature type="compositionally biased region" description="Pro residues" evidence="14">
    <location>
        <begin position="152"/>
        <end position="164"/>
    </location>
</feature>
<protein>
    <recommendedName>
        <fullName evidence="3">histidine kinase</fullName>
        <ecNumber evidence="3">2.7.13.3</ecNumber>
    </recommendedName>
</protein>
<dbReference type="SUPFAM" id="SSF55874">
    <property type="entry name" value="ATPase domain of HSP90 chaperone/DNA topoisomerase II/histidine kinase"/>
    <property type="match status" value="1"/>
</dbReference>
<feature type="region of interest" description="Disordered" evidence="14">
    <location>
        <begin position="152"/>
        <end position="187"/>
    </location>
</feature>
<evidence type="ECO:0000256" key="5">
    <source>
        <dbReference type="ARBA" id="ARBA00022553"/>
    </source>
</evidence>
<dbReference type="EC" id="2.7.13.3" evidence="3"/>
<gene>
    <name evidence="18" type="ordered locus">Despr_0505</name>
</gene>
<comment type="catalytic activity">
    <reaction evidence="1">
        <text>ATP + protein L-histidine = ADP + protein N-phospho-L-histidine.</text>
        <dbReference type="EC" id="2.7.13.3"/>
    </reaction>
</comment>
<dbReference type="Pfam" id="PF00672">
    <property type="entry name" value="HAMP"/>
    <property type="match status" value="1"/>
</dbReference>
<dbReference type="Gene3D" id="6.10.340.10">
    <property type="match status" value="1"/>
</dbReference>
<keyword evidence="13 15" id="KW-0472">Membrane</keyword>